<organism evidence="2 3">
    <name type="scientific">Acer negundo</name>
    <name type="common">Box elder</name>
    <dbReference type="NCBI Taxonomy" id="4023"/>
    <lineage>
        <taxon>Eukaryota</taxon>
        <taxon>Viridiplantae</taxon>
        <taxon>Streptophyta</taxon>
        <taxon>Embryophyta</taxon>
        <taxon>Tracheophyta</taxon>
        <taxon>Spermatophyta</taxon>
        <taxon>Magnoliopsida</taxon>
        <taxon>eudicotyledons</taxon>
        <taxon>Gunneridae</taxon>
        <taxon>Pentapetalae</taxon>
        <taxon>rosids</taxon>
        <taxon>malvids</taxon>
        <taxon>Sapindales</taxon>
        <taxon>Sapindaceae</taxon>
        <taxon>Hippocastanoideae</taxon>
        <taxon>Acereae</taxon>
        <taxon>Acer</taxon>
    </lineage>
</organism>
<reference evidence="2" key="1">
    <citation type="journal article" date="2022" name="Plant J.">
        <title>Strategies of tolerance reflected in two North American maple genomes.</title>
        <authorList>
            <person name="McEvoy S.L."/>
            <person name="Sezen U.U."/>
            <person name="Trouern-Trend A."/>
            <person name="McMahon S.M."/>
            <person name="Schaberg P.G."/>
            <person name="Yang J."/>
            <person name="Wegrzyn J.L."/>
            <person name="Swenson N.G."/>
        </authorList>
    </citation>
    <scope>NUCLEOTIDE SEQUENCE</scope>
    <source>
        <strain evidence="2">91603</strain>
    </source>
</reference>
<accession>A0AAD5NTU9</accession>
<keyword evidence="1" id="KW-0812">Transmembrane</keyword>
<protein>
    <submittedName>
        <fullName evidence="2">Uncharacterized protein</fullName>
    </submittedName>
</protein>
<reference evidence="2" key="2">
    <citation type="submission" date="2023-02" db="EMBL/GenBank/DDBJ databases">
        <authorList>
            <person name="Swenson N.G."/>
            <person name="Wegrzyn J.L."/>
            <person name="Mcevoy S.L."/>
        </authorList>
    </citation>
    <scope>NUCLEOTIDE SEQUENCE</scope>
    <source>
        <strain evidence="2">91603</strain>
        <tissue evidence="2">Leaf</tissue>
    </source>
</reference>
<dbReference type="EMBL" id="JAJSOW010000101">
    <property type="protein sequence ID" value="KAI9180534.1"/>
    <property type="molecule type" value="Genomic_DNA"/>
</dbReference>
<dbReference type="Proteomes" id="UP001064489">
    <property type="component" value="Chromosome 4"/>
</dbReference>
<sequence>MMFNRILARSRKRNGAHHFETHTHTKERKKILFDIPNQTYGLFFIFPFSLLYIFHTLSLIYPLCVSSPTAAKYPQFKDASVSFSTIPITTLSLFSEFGDAA</sequence>
<gene>
    <name evidence="2" type="ORF">LWI28_005801</name>
</gene>
<evidence type="ECO:0000313" key="2">
    <source>
        <dbReference type="EMBL" id="KAI9180534.1"/>
    </source>
</evidence>
<keyword evidence="3" id="KW-1185">Reference proteome</keyword>
<dbReference type="AlphaFoldDB" id="A0AAD5NTU9"/>
<comment type="caution">
    <text evidence="2">The sequence shown here is derived from an EMBL/GenBank/DDBJ whole genome shotgun (WGS) entry which is preliminary data.</text>
</comment>
<keyword evidence="1" id="KW-0472">Membrane</keyword>
<feature type="transmembrane region" description="Helical" evidence="1">
    <location>
        <begin position="39"/>
        <end position="61"/>
    </location>
</feature>
<evidence type="ECO:0000256" key="1">
    <source>
        <dbReference type="SAM" id="Phobius"/>
    </source>
</evidence>
<name>A0AAD5NTU9_ACENE</name>
<evidence type="ECO:0000313" key="3">
    <source>
        <dbReference type="Proteomes" id="UP001064489"/>
    </source>
</evidence>
<proteinExistence type="predicted"/>
<keyword evidence="1" id="KW-1133">Transmembrane helix</keyword>